<dbReference type="Pfam" id="PF20153">
    <property type="entry name" value="DUF6535"/>
    <property type="match status" value="1"/>
</dbReference>
<feature type="transmembrane region" description="Helical" evidence="1">
    <location>
        <begin position="67"/>
        <end position="86"/>
    </location>
</feature>
<keyword evidence="1" id="KW-0812">Transmembrane</keyword>
<comment type="caution">
    <text evidence="3">The sequence shown here is derived from an EMBL/GenBank/DDBJ whole genome shotgun (WGS) entry which is preliminary data.</text>
</comment>
<dbReference type="InterPro" id="IPR045338">
    <property type="entry name" value="DUF6535"/>
</dbReference>
<dbReference type="EMBL" id="JADOXO010000083">
    <property type="protein sequence ID" value="KAF9814642.1"/>
    <property type="molecule type" value="Genomic_DNA"/>
</dbReference>
<organism evidence="3 4">
    <name type="scientific">Rhodonia placenta</name>
    <dbReference type="NCBI Taxonomy" id="104341"/>
    <lineage>
        <taxon>Eukaryota</taxon>
        <taxon>Fungi</taxon>
        <taxon>Dikarya</taxon>
        <taxon>Basidiomycota</taxon>
        <taxon>Agaricomycotina</taxon>
        <taxon>Agaricomycetes</taxon>
        <taxon>Polyporales</taxon>
        <taxon>Adustoporiaceae</taxon>
        <taxon>Rhodonia</taxon>
    </lineage>
</organism>
<feature type="transmembrane region" description="Helical" evidence="1">
    <location>
        <begin position="201"/>
        <end position="226"/>
    </location>
</feature>
<evidence type="ECO:0000259" key="2">
    <source>
        <dbReference type="Pfam" id="PF20153"/>
    </source>
</evidence>
<name>A0A8H7P322_9APHY</name>
<feature type="transmembrane region" description="Helical" evidence="1">
    <location>
        <begin position="269"/>
        <end position="291"/>
    </location>
</feature>
<dbReference type="Proteomes" id="UP000639403">
    <property type="component" value="Unassembled WGS sequence"/>
</dbReference>
<feature type="transmembrane region" description="Helical" evidence="1">
    <location>
        <begin position="232"/>
        <end position="257"/>
    </location>
</feature>
<dbReference type="AlphaFoldDB" id="A0A8H7P322"/>
<evidence type="ECO:0000256" key="1">
    <source>
        <dbReference type="SAM" id="Phobius"/>
    </source>
</evidence>
<protein>
    <recommendedName>
        <fullName evidence="2">DUF6535 domain-containing protein</fullName>
    </recommendedName>
</protein>
<feature type="domain" description="DUF6535" evidence="2">
    <location>
        <begin position="42"/>
        <end position="227"/>
    </location>
</feature>
<reference evidence="3" key="1">
    <citation type="submission" date="2020-11" db="EMBL/GenBank/DDBJ databases">
        <authorList>
            <person name="Koelle M."/>
            <person name="Horta M.A.C."/>
            <person name="Nowrousian M."/>
            <person name="Ohm R.A."/>
            <person name="Benz P."/>
            <person name="Pilgard A."/>
        </authorList>
    </citation>
    <scope>NUCLEOTIDE SEQUENCE</scope>
    <source>
        <strain evidence="3">FPRL280</strain>
    </source>
</reference>
<evidence type="ECO:0000313" key="3">
    <source>
        <dbReference type="EMBL" id="KAF9814642.1"/>
    </source>
</evidence>
<accession>A0A8H7P322</accession>
<evidence type="ECO:0000313" key="4">
    <source>
        <dbReference type="Proteomes" id="UP000639403"/>
    </source>
</evidence>
<sequence>MPCGAPTSEAQPKSDIDRSVDAEIIRSLQKALQAKQSTDSPWAKCAKQAWDYEESVIRSWQEQINNWILIAGLISAALTVFVAPYYTSIQPNLQLDIIVAASARFLLTADNQEYADAIESGDIRRTIVLSSPIDPTKAAVAETVNILWISALILTLGVASTAISVNQWLYTFPRQDTELTRQSVRMWSFLRRGLMRWRVPVIINLLPIMLQLALSLFLIGLVQLLWTANKVAAYVIMVMVAVIVAVPIVTALVPSVSPDCPFKSPQAWWILRIWLLSIFLAAVMCVTSYFLRYYRFATTLPSRLQWYVAAAKVANWRQFEDYAVRTKTAEEDDSVKLLMLAEADSVVMDESFLTSVVRPCLEQNKIKASQPVLLRILQHRAHEVESHSNGSQTLKWFSSEQDSTAIIAMGQLCLDMLYRHDVLRQDNREQGQIVQHLLYLIRAMPDSQSAKDVCSHAEAQIRNHNLQWLSWINEQDVGKIRMCDLAIGAGRKRKSYGR</sequence>
<feature type="transmembrane region" description="Helical" evidence="1">
    <location>
        <begin position="146"/>
        <end position="165"/>
    </location>
</feature>
<proteinExistence type="predicted"/>
<keyword evidence="1" id="KW-1133">Transmembrane helix</keyword>
<reference evidence="3" key="2">
    <citation type="journal article" name="Front. Microbiol.">
        <title>Degradative Capacity of Two Strains of Rhodonia placenta: From Phenotype to Genotype.</title>
        <authorList>
            <person name="Kolle M."/>
            <person name="Horta M.A.C."/>
            <person name="Nowrousian M."/>
            <person name="Ohm R.A."/>
            <person name="Benz J.P."/>
            <person name="Pilgard A."/>
        </authorList>
    </citation>
    <scope>NUCLEOTIDE SEQUENCE</scope>
    <source>
        <strain evidence="3">FPRL280</strain>
    </source>
</reference>
<keyword evidence="1" id="KW-0472">Membrane</keyword>
<gene>
    <name evidence="3" type="ORF">IEO21_05005</name>
</gene>